<gene>
    <name evidence="11" type="primary">LOC111138133</name>
</gene>
<sequence>MIHSTEKSILCRITDGLDLYFPPFLIVSGVVCNVLVVLVMRSVYFRSISTSFYMMANAVVDTFSLIGLLTVDWLNVNYPSTIYRGDNSHYMCKFFHFFGWVSSDAGVLLTTAMTLERGLAITFPLQSSSWCTTKRAKRVTILVFIFVSIKNVNFLFTSDTYALNESDRLCYVYLDSENLKIFWKFVWPWIHNVFLFISFVAIIISNVIIIRHIKVSDKIRKTQRSLGSSECAGGPIATRQGSRKRQVASMLLVDSFTVIVCTLPFSIFTTLDSNMVLLAGSSGERDWKRFISSMSFYLLYVNRCVNFYLYSWSGTRFREALLYVIGYKKSKQKQPRVATISYTKVNTSVHACQSIA</sequence>
<dbReference type="GO" id="GO:0005886">
    <property type="term" value="C:plasma membrane"/>
    <property type="evidence" value="ECO:0007669"/>
    <property type="project" value="TreeGrafter"/>
</dbReference>
<evidence type="ECO:0000256" key="3">
    <source>
        <dbReference type="ARBA" id="ARBA00022989"/>
    </source>
</evidence>
<evidence type="ECO:0000256" key="7">
    <source>
        <dbReference type="ARBA" id="ARBA00023224"/>
    </source>
</evidence>
<evidence type="ECO:0000313" key="11">
    <source>
        <dbReference type="RefSeq" id="XP_022345679.1"/>
    </source>
</evidence>
<evidence type="ECO:0000256" key="8">
    <source>
        <dbReference type="SAM" id="Phobius"/>
    </source>
</evidence>
<keyword evidence="10" id="KW-1185">Reference proteome</keyword>
<organism evidence="10 11">
    <name type="scientific">Crassostrea virginica</name>
    <name type="common">Eastern oyster</name>
    <dbReference type="NCBI Taxonomy" id="6565"/>
    <lineage>
        <taxon>Eukaryota</taxon>
        <taxon>Metazoa</taxon>
        <taxon>Spiralia</taxon>
        <taxon>Lophotrochozoa</taxon>
        <taxon>Mollusca</taxon>
        <taxon>Bivalvia</taxon>
        <taxon>Autobranchia</taxon>
        <taxon>Pteriomorphia</taxon>
        <taxon>Ostreida</taxon>
        <taxon>Ostreoidea</taxon>
        <taxon>Ostreidae</taxon>
        <taxon>Crassostrea</taxon>
    </lineage>
</organism>
<dbReference type="GO" id="GO:0004930">
    <property type="term" value="F:G protein-coupled receptor activity"/>
    <property type="evidence" value="ECO:0007669"/>
    <property type="project" value="UniProtKB-KW"/>
</dbReference>
<dbReference type="RefSeq" id="XP_022345679.1">
    <property type="nucleotide sequence ID" value="XM_022489971.1"/>
</dbReference>
<dbReference type="OrthoDB" id="9990906at2759"/>
<feature type="transmembrane region" description="Helical" evidence="8">
    <location>
        <begin position="136"/>
        <end position="156"/>
    </location>
</feature>
<accession>A0A8B8F089</accession>
<dbReference type="Pfam" id="PF00001">
    <property type="entry name" value="7tm_1"/>
    <property type="match status" value="1"/>
</dbReference>
<dbReference type="PANTHER" id="PTHR24243:SF230">
    <property type="entry name" value="G-PROTEIN COUPLED RECEPTORS FAMILY 1 PROFILE DOMAIN-CONTAINING PROTEIN"/>
    <property type="match status" value="1"/>
</dbReference>
<dbReference type="Gene3D" id="1.20.1070.10">
    <property type="entry name" value="Rhodopsin 7-helix transmembrane proteins"/>
    <property type="match status" value="1"/>
</dbReference>
<dbReference type="InterPro" id="IPR000276">
    <property type="entry name" value="GPCR_Rhodpsn"/>
</dbReference>
<feature type="transmembrane region" description="Helical" evidence="8">
    <location>
        <begin position="20"/>
        <end position="40"/>
    </location>
</feature>
<evidence type="ECO:0000256" key="6">
    <source>
        <dbReference type="ARBA" id="ARBA00023170"/>
    </source>
</evidence>
<reference evidence="11" key="1">
    <citation type="submission" date="2025-08" db="UniProtKB">
        <authorList>
            <consortium name="RefSeq"/>
        </authorList>
    </citation>
    <scope>IDENTIFICATION</scope>
    <source>
        <tissue evidence="11">Whole sample</tissue>
    </source>
</reference>
<dbReference type="PRINTS" id="PR00237">
    <property type="entry name" value="GPCRRHODOPSN"/>
</dbReference>
<evidence type="ECO:0000259" key="9">
    <source>
        <dbReference type="PROSITE" id="PS50262"/>
    </source>
</evidence>
<evidence type="ECO:0000313" key="10">
    <source>
        <dbReference type="Proteomes" id="UP000694844"/>
    </source>
</evidence>
<protein>
    <submittedName>
        <fullName evidence="11">Growth hormone secretagogue receptor type 1-like</fullName>
    </submittedName>
</protein>
<dbReference type="GeneID" id="111138133"/>
<name>A0A8B8F089_CRAVI</name>
<feature type="transmembrane region" description="Helical" evidence="8">
    <location>
        <begin position="189"/>
        <end position="210"/>
    </location>
</feature>
<feature type="transmembrane region" description="Helical" evidence="8">
    <location>
        <begin position="290"/>
        <end position="310"/>
    </location>
</feature>
<keyword evidence="5 8" id="KW-0472">Membrane</keyword>
<keyword evidence="7" id="KW-0807">Transducer</keyword>
<comment type="subcellular location">
    <subcellularLocation>
        <location evidence="1">Membrane</location>
        <topology evidence="1">Multi-pass membrane protein</topology>
    </subcellularLocation>
</comment>
<evidence type="ECO:0000256" key="1">
    <source>
        <dbReference type="ARBA" id="ARBA00004141"/>
    </source>
</evidence>
<feature type="domain" description="G-protein coupled receptors family 1 profile" evidence="9">
    <location>
        <begin position="32"/>
        <end position="310"/>
    </location>
</feature>
<keyword evidence="4" id="KW-0297">G-protein coupled receptor</keyword>
<keyword evidence="6" id="KW-0675">Receptor</keyword>
<dbReference type="SUPFAM" id="SSF81321">
    <property type="entry name" value="Family A G protein-coupled receptor-like"/>
    <property type="match status" value="1"/>
</dbReference>
<evidence type="ECO:0000256" key="4">
    <source>
        <dbReference type="ARBA" id="ARBA00023040"/>
    </source>
</evidence>
<dbReference type="InterPro" id="IPR017452">
    <property type="entry name" value="GPCR_Rhodpsn_7TM"/>
</dbReference>
<keyword evidence="3 8" id="KW-1133">Transmembrane helix</keyword>
<feature type="transmembrane region" description="Helical" evidence="8">
    <location>
        <begin position="247"/>
        <end position="270"/>
    </location>
</feature>
<dbReference type="Proteomes" id="UP000694844">
    <property type="component" value="Chromosome 5"/>
</dbReference>
<dbReference type="AlphaFoldDB" id="A0A8B8F089"/>
<evidence type="ECO:0000256" key="5">
    <source>
        <dbReference type="ARBA" id="ARBA00023136"/>
    </source>
</evidence>
<proteinExistence type="predicted"/>
<dbReference type="PANTHER" id="PTHR24243">
    <property type="entry name" value="G-PROTEIN COUPLED RECEPTOR"/>
    <property type="match status" value="1"/>
</dbReference>
<dbReference type="PROSITE" id="PS50262">
    <property type="entry name" value="G_PROTEIN_RECEP_F1_2"/>
    <property type="match status" value="1"/>
</dbReference>
<keyword evidence="2 8" id="KW-0812">Transmembrane</keyword>
<evidence type="ECO:0000256" key="2">
    <source>
        <dbReference type="ARBA" id="ARBA00022692"/>
    </source>
</evidence>
<dbReference type="KEGG" id="cvn:111138133"/>
<feature type="transmembrane region" description="Helical" evidence="8">
    <location>
        <begin position="94"/>
        <end position="115"/>
    </location>
</feature>
<feature type="transmembrane region" description="Helical" evidence="8">
    <location>
        <begin position="52"/>
        <end position="74"/>
    </location>
</feature>